<evidence type="ECO:0000313" key="3">
    <source>
        <dbReference type="Proteomes" id="UP000800035"/>
    </source>
</evidence>
<reference evidence="2" key="1">
    <citation type="journal article" date="2020" name="Stud. Mycol.">
        <title>101 Dothideomycetes genomes: a test case for predicting lifestyles and emergence of pathogens.</title>
        <authorList>
            <person name="Haridas S."/>
            <person name="Albert R."/>
            <person name="Binder M."/>
            <person name="Bloem J."/>
            <person name="Labutti K."/>
            <person name="Salamov A."/>
            <person name="Andreopoulos B."/>
            <person name="Baker S."/>
            <person name="Barry K."/>
            <person name="Bills G."/>
            <person name="Bluhm B."/>
            <person name="Cannon C."/>
            <person name="Castanera R."/>
            <person name="Culley D."/>
            <person name="Daum C."/>
            <person name="Ezra D."/>
            <person name="Gonzalez J."/>
            <person name="Henrissat B."/>
            <person name="Kuo A."/>
            <person name="Liang C."/>
            <person name="Lipzen A."/>
            <person name="Lutzoni F."/>
            <person name="Magnuson J."/>
            <person name="Mondo S."/>
            <person name="Nolan M."/>
            <person name="Ohm R."/>
            <person name="Pangilinan J."/>
            <person name="Park H.-J."/>
            <person name="Ramirez L."/>
            <person name="Alfaro M."/>
            <person name="Sun H."/>
            <person name="Tritt A."/>
            <person name="Yoshinaga Y."/>
            <person name="Zwiers L.-H."/>
            <person name="Turgeon B."/>
            <person name="Goodwin S."/>
            <person name="Spatafora J."/>
            <person name="Crous P."/>
            <person name="Grigoriev I."/>
        </authorList>
    </citation>
    <scope>NUCLEOTIDE SEQUENCE</scope>
    <source>
        <strain evidence="2">CBS 675.92</strain>
    </source>
</reference>
<dbReference type="OrthoDB" id="3929108at2759"/>
<evidence type="ECO:0000313" key="2">
    <source>
        <dbReference type="EMBL" id="KAF1951682.1"/>
    </source>
</evidence>
<organism evidence="2 3">
    <name type="scientific">Byssothecium circinans</name>
    <dbReference type="NCBI Taxonomy" id="147558"/>
    <lineage>
        <taxon>Eukaryota</taxon>
        <taxon>Fungi</taxon>
        <taxon>Dikarya</taxon>
        <taxon>Ascomycota</taxon>
        <taxon>Pezizomycotina</taxon>
        <taxon>Dothideomycetes</taxon>
        <taxon>Pleosporomycetidae</taxon>
        <taxon>Pleosporales</taxon>
        <taxon>Massarineae</taxon>
        <taxon>Massarinaceae</taxon>
        <taxon>Byssothecium</taxon>
    </lineage>
</organism>
<dbReference type="Proteomes" id="UP000800035">
    <property type="component" value="Unassembled WGS sequence"/>
</dbReference>
<sequence length="172" mass="18778">MCHWVLRIWKCGDRSFTKFSSCSFDRAAHDPSGLLNPLHPSITPCGVDTVTPHAVINADRRRPPVNNKHHQVGCKENKHQKRSKNKKSSVASSEDNGRSYPLSRSQSLQPMAELRTWPKTAAASTSTNGPQTVFARDAKTGQTIPIPLSEVGKASRFGDKTLAGSNKCNVSA</sequence>
<gene>
    <name evidence="2" type="ORF">CC80DRAFT_191473</name>
</gene>
<evidence type="ECO:0000256" key="1">
    <source>
        <dbReference type="SAM" id="MobiDB-lite"/>
    </source>
</evidence>
<feature type="compositionally biased region" description="Basic residues" evidence="1">
    <location>
        <begin position="67"/>
        <end position="87"/>
    </location>
</feature>
<dbReference type="EMBL" id="ML977015">
    <property type="protein sequence ID" value="KAF1951682.1"/>
    <property type="molecule type" value="Genomic_DNA"/>
</dbReference>
<feature type="region of interest" description="Disordered" evidence="1">
    <location>
        <begin position="57"/>
        <end position="140"/>
    </location>
</feature>
<name>A0A6A5TJ50_9PLEO</name>
<dbReference type="AlphaFoldDB" id="A0A6A5TJ50"/>
<keyword evidence="3" id="KW-1185">Reference proteome</keyword>
<proteinExistence type="predicted"/>
<accession>A0A6A5TJ50</accession>
<feature type="compositionally biased region" description="Polar residues" evidence="1">
    <location>
        <begin position="122"/>
        <end position="131"/>
    </location>
</feature>
<protein>
    <submittedName>
        <fullName evidence="2">Uncharacterized protein</fullName>
    </submittedName>
</protein>